<sequence length="50" mass="5376">MAELILLVIVVALTVSGAVATLRLVSHDGYGLPEVGDRLRHVEHRTLADV</sequence>
<keyword evidence="2" id="KW-1185">Reference proteome</keyword>
<protein>
    <submittedName>
        <fullName evidence="1">Uncharacterized protein</fullName>
    </submittedName>
</protein>
<evidence type="ECO:0000313" key="2">
    <source>
        <dbReference type="Proteomes" id="UP000431080"/>
    </source>
</evidence>
<evidence type="ECO:0000313" key="1">
    <source>
        <dbReference type="EMBL" id="MRG60581.1"/>
    </source>
</evidence>
<name>A0A6I2F8C9_9MICO</name>
<accession>A0A6I2F8C9</accession>
<dbReference type="Proteomes" id="UP000431080">
    <property type="component" value="Unassembled WGS sequence"/>
</dbReference>
<dbReference type="RefSeq" id="WP_153685022.1">
    <property type="nucleotide sequence ID" value="NZ_WJIF01000006.1"/>
</dbReference>
<dbReference type="EMBL" id="WJIF01000006">
    <property type="protein sequence ID" value="MRG60581.1"/>
    <property type="molecule type" value="Genomic_DNA"/>
</dbReference>
<comment type="caution">
    <text evidence="1">The sequence shown here is derived from an EMBL/GenBank/DDBJ whole genome shotgun (WGS) entry which is preliminary data.</text>
</comment>
<proteinExistence type="predicted"/>
<organism evidence="1 2">
    <name type="scientific">Agromyces agglutinans</name>
    <dbReference type="NCBI Taxonomy" id="2662258"/>
    <lineage>
        <taxon>Bacteria</taxon>
        <taxon>Bacillati</taxon>
        <taxon>Actinomycetota</taxon>
        <taxon>Actinomycetes</taxon>
        <taxon>Micrococcales</taxon>
        <taxon>Microbacteriaceae</taxon>
        <taxon>Agromyces</taxon>
    </lineage>
</organism>
<gene>
    <name evidence="1" type="ORF">GE115_11990</name>
</gene>
<reference evidence="1 2" key="1">
    <citation type="submission" date="2019-10" db="EMBL/GenBank/DDBJ databases">
        <authorList>
            <person name="Nie G."/>
            <person name="Ming H."/>
            <person name="Yi B."/>
        </authorList>
    </citation>
    <scope>NUCLEOTIDE SEQUENCE [LARGE SCALE GENOMIC DNA]</scope>
    <source>
        <strain evidence="1 2">CFH 90414</strain>
    </source>
</reference>
<dbReference type="AlphaFoldDB" id="A0A6I2F8C9"/>